<organism evidence="1 2">
    <name type="scientific">Microscilla marina ATCC 23134</name>
    <dbReference type="NCBI Taxonomy" id="313606"/>
    <lineage>
        <taxon>Bacteria</taxon>
        <taxon>Pseudomonadati</taxon>
        <taxon>Bacteroidota</taxon>
        <taxon>Cytophagia</taxon>
        <taxon>Cytophagales</taxon>
        <taxon>Microscillaceae</taxon>
        <taxon>Microscilla</taxon>
    </lineage>
</organism>
<keyword evidence="2" id="KW-1185">Reference proteome</keyword>
<comment type="caution">
    <text evidence="1">The sequence shown here is derived from an EMBL/GenBank/DDBJ whole genome shotgun (WGS) entry which is preliminary data.</text>
</comment>
<proteinExistence type="predicted"/>
<evidence type="ECO:0000313" key="2">
    <source>
        <dbReference type="Proteomes" id="UP000004095"/>
    </source>
</evidence>
<reference evidence="1 2" key="1">
    <citation type="submission" date="2007-01" db="EMBL/GenBank/DDBJ databases">
        <authorList>
            <person name="Haygood M."/>
            <person name="Podell S."/>
            <person name="Anderson C."/>
            <person name="Hopkinson B."/>
            <person name="Roe K."/>
            <person name="Barbeau K."/>
            <person name="Gaasterland T."/>
            <person name="Ferriera S."/>
            <person name="Johnson J."/>
            <person name="Kravitz S."/>
            <person name="Beeson K."/>
            <person name="Sutton G."/>
            <person name="Rogers Y.-H."/>
            <person name="Friedman R."/>
            <person name="Frazier M."/>
            <person name="Venter J.C."/>
        </authorList>
    </citation>
    <scope>NUCLEOTIDE SEQUENCE [LARGE SCALE GENOMIC DNA]</scope>
    <source>
        <strain evidence="1 2">ATCC 23134</strain>
    </source>
</reference>
<accession>A1ZX53</accession>
<dbReference type="EMBL" id="AAWS01000056">
    <property type="protein sequence ID" value="EAY25034.1"/>
    <property type="molecule type" value="Genomic_DNA"/>
</dbReference>
<sequence>MTLDELRQLYQQAADNSSVCDKLYKMLDNKETEDYPVLLGYKGAVQAIRAKHSFLPHIKLSRFMDGAAIIDRAIVKDSEGIELRFLRFTIQVNSPALLNYKRNILEDKQLLTKGLPLIEDDPGLTKAVATALQESQAATEEDKALAEKYL</sequence>
<protein>
    <submittedName>
        <fullName evidence="1">Uncharacterized protein</fullName>
    </submittedName>
</protein>
<dbReference type="eggNOG" id="ENOG5032YX8">
    <property type="taxonomic scope" value="Bacteria"/>
</dbReference>
<dbReference type="AlphaFoldDB" id="A1ZX53"/>
<dbReference type="Proteomes" id="UP000004095">
    <property type="component" value="Unassembled WGS sequence"/>
</dbReference>
<dbReference type="OrthoDB" id="663842at2"/>
<gene>
    <name evidence="1" type="ORF">M23134_07223</name>
</gene>
<evidence type="ECO:0000313" key="1">
    <source>
        <dbReference type="EMBL" id="EAY25034.1"/>
    </source>
</evidence>
<name>A1ZX53_MICM2</name>
<dbReference type="RefSeq" id="WP_002703629.1">
    <property type="nucleotide sequence ID" value="NZ_AAWS01000056.1"/>
</dbReference>